<accession>A0A7E4V7I9</accession>
<keyword evidence="9" id="KW-1185">Reference proteome</keyword>
<feature type="region of interest" description="Disordered" evidence="6">
    <location>
        <begin position="436"/>
        <end position="471"/>
    </location>
</feature>
<dbReference type="WBParaSite" id="Pan_g17531.t1">
    <property type="protein sequence ID" value="Pan_g17531.t1"/>
    <property type="gene ID" value="Pan_g17531"/>
</dbReference>
<dbReference type="Gene3D" id="1.10.10.60">
    <property type="entry name" value="Homeodomain-like"/>
    <property type="match status" value="1"/>
</dbReference>
<dbReference type="GO" id="GO:0000122">
    <property type="term" value="P:negative regulation of transcription by RNA polymerase II"/>
    <property type="evidence" value="ECO:0007669"/>
    <property type="project" value="TreeGrafter"/>
</dbReference>
<dbReference type="InterPro" id="IPR032563">
    <property type="entry name" value="DAMP1_SANT-like"/>
</dbReference>
<feature type="compositionally biased region" description="Basic and acidic residues" evidence="6">
    <location>
        <begin position="436"/>
        <end position="448"/>
    </location>
</feature>
<dbReference type="GO" id="GO:0000812">
    <property type="term" value="C:Swr1 complex"/>
    <property type="evidence" value="ECO:0007669"/>
    <property type="project" value="TreeGrafter"/>
</dbReference>
<name>A0A7E4V7I9_PANRE</name>
<evidence type="ECO:0000256" key="4">
    <source>
        <dbReference type="ARBA" id="ARBA00023163"/>
    </source>
</evidence>
<evidence type="ECO:0000256" key="2">
    <source>
        <dbReference type="ARBA" id="ARBA00022853"/>
    </source>
</evidence>
<keyword evidence="3" id="KW-0805">Transcription regulation</keyword>
<evidence type="ECO:0000259" key="8">
    <source>
        <dbReference type="Pfam" id="PF16282"/>
    </source>
</evidence>
<dbReference type="GO" id="GO:0003714">
    <property type="term" value="F:transcription corepressor activity"/>
    <property type="evidence" value="ECO:0007669"/>
    <property type="project" value="TreeGrafter"/>
</dbReference>
<dbReference type="Proteomes" id="UP000492821">
    <property type="component" value="Unassembled WGS sequence"/>
</dbReference>
<feature type="domain" description="DAMP1 SANT/Myb-like" evidence="8">
    <location>
        <begin position="131"/>
        <end position="202"/>
    </location>
</feature>
<dbReference type="Pfam" id="PF05499">
    <property type="entry name" value="DMAP1"/>
    <property type="match status" value="1"/>
</dbReference>
<protein>
    <submittedName>
        <fullName evidence="10">SANT_DAMP1_like domain-containing protein</fullName>
    </submittedName>
</protein>
<proteinExistence type="predicted"/>
<dbReference type="GO" id="GO:0006338">
    <property type="term" value="P:chromatin remodeling"/>
    <property type="evidence" value="ECO:0007669"/>
    <property type="project" value="InterPro"/>
</dbReference>
<evidence type="ECO:0000256" key="5">
    <source>
        <dbReference type="ARBA" id="ARBA00023242"/>
    </source>
</evidence>
<dbReference type="GO" id="GO:0006281">
    <property type="term" value="P:DNA repair"/>
    <property type="evidence" value="ECO:0007669"/>
    <property type="project" value="InterPro"/>
</dbReference>
<dbReference type="InterPro" id="IPR027109">
    <property type="entry name" value="Swc4/Dmap1"/>
</dbReference>
<keyword evidence="4" id="KW-0804">Transcription</keyword>
<sequence>MAATPTAKPEPKVEDPEAEASEAPLTFSVGDPGFSHPDSNLHIRDIRVYGKYFFKHSDSTFRGIPFLKKLLPADQEFPAKYLLTDKAFKPHKWHRYTFKRDADGLEIEKWRQIDGEDDEEVHRYGERKIDVSVQMIQTLTRSEHDAMNRGSYLWSWEETLYLIEMCKRYNLRYALISDRYNFEDRQLRCITEVKARIHYIYNCLCILRKQPELCVDYNPTEDKFNRMRVKRARAWKPEDINIINELKQKVRDFPMKLYKKKAEMDAAAAAAKAAAALAEQAASTAASVGAGLVSSARSSSSHPPSRLPSVTRAVARTNTEVVTDWNKKLDSALDTSILRFFNKDALGPHMQSQEFRLLSNVNIKKKANIDFVIDQLETQTGMTMTTFTKEVSDLYTKLSLNINKVTELKNVFTAAQAELTALAKELRDKTGEEFDISDVHPPRRKFDNGDPSLLAHIESPKNPNAIVTRKR</sequence>
<feature type="region of interest" description="Disordered" evidence="6">
    <location>
        <begin position="1"/>
        <end position="31"/>
    </location>
</feature>
<dbReference type="PANTHER" id="PTHR12855:SF10">
    <property type="entry name" value="DNA METHYLTRANSFERASE 1-ASSOCIATED PROTEIN 1"/>
    <property type="match status" value="1"/>
</dbReference>
<dbReference type="PANTHER" id="PTHR12855">
    <property type="entry name" value="DNA METHYLTRANSFERASE 1-ASSOCIATED PROTEIN 1 FAMILY MEMBER"/>
    <property type="match status" value="1"/>
</dbReference>
<feature type="domain" description="DNA methyltransferase 1-associated 1" evidence="7">
    <location>
        <begin position="328"/>
        <end position="425"/>
    </location>
</feature>
<keyword evidence="5" id="KW-0539">Nucleus</keyword>
<keyword evidence="2" id="KW-0156">Chromatin regulator</keyword>
<evidence type="ECO:0000313" key="9">
    <source>
        <dbReference type="Proteomes" id="UP000492821"/>
    </source>
</evidence>
<evidence type="ECO:0000259" key="7">
    <source>
        <dbReference type="Pfam" id="PF05499"/>
    </source>
</evidence>
<evidence type="ECO:0000256" key="6">
    <source>
        <dbReference type="SAM" id="MobiDB-lite"/>
    </source>
</evidence>
<evidence type="ECO:0000256" key="3">
    <source>
        <dbReference type="ARBA" id="ARBA00023015"/>
    </source>
</evidence>
<comment type="subcellular location">
    <subcellularLocation>
        <location evidence="1">Nucleus</location>
    </subcellularLocation>
</comment>
<organism evidence="9 10">
    <name type="scientific">Panagrellus redivivus</name>
    <name type="common">Microworm</name>
    <dbReference type="NCBI Taxonomy" id="6233"/>
    <lineage>
        <taxon>Eukaryota</taxon>
        <taxon>Metazoa</taxon>
        <taxon>Ecdysozoa</taxon>
        <taxon>Nematoda</taxon>
        <taxon>Chromadorea</taxon>
        <taxon>Rhabditida</taxon>
        <taxon>Tylenchina</taxon>
        <taxon>Panagrolaimomorpha</taxon>
        <taxon>Panagrolaimoidea</taxon>
        <taxon>Panagrolaimidae</taxon>
        <taxon>Panagrellus</taxon>
    </lineage>
</organism>
<reference evidence="10" key="2">
    <citation type="submission" date="2020-10" db="UniProtKB">
        <authorList>
            <consortium name="WormBaseParasite"/>
        </authorList>
    </citation>
    <scope>IDENTIFICATION</scope>
</reference>
<evidence type="ECO:0000313" key="10">
    <source>
        <dbReference type="WBParaSite" id="Pan_g17531.t1"/>
    </source>
</evidence>
<reference evidence="9" key="1">
    <citation type="journal article" date="2013" name="Genetics">
        <title>The draft genome and transcriptome of Panagrellus redivivus are shaped by the harsh demands of a free-living lifestyle.</title>
        <authorList>
            <person name="Srinivasan J."/>
            <person name="Dillman A.R."/>
            <person name="Macchietto M.G."/>
            <person name="Heikkinen L."/>
            <person name="Lakso M."/>
            <person name="Fracchia K.M."/>
            <person name="Antoshechkin I."/>
            <person name="Mortazavi A."/>
            <person name="Wong G."/>
            <person name="Sternberg P.W."/>
        </authorList>
    </citation>
    <scope>NUCLEOTIDE SEQUENCE [LARGE SCALE GENOMIC DNA]</scope>
    <source>
        <strain evidence="9">MT8872</strain>
    </source>
</reference>
<dbReference type="InterPro" id="IPR008468">
    <property type="entry name" value="DMAP1"/>
</dbReference>
<dbReference type="AlphaFoldDB" id="A0A7E4V7I9"/>
<dbReference type="Pfam" id="PF16282">
    <property type="entry name" value="SANT_DAMP1_like"/>
    <property type="match status" value="1"/>
</dbReference>
<dbReference type="GO" id="GO:0035267">
    <property type="term" value="C:NuA4 histone acetyltransferase complex"/>
    <property type="evidence" value="ECO:0007669"/>
    <property type="project" value="InterPro"/>
</dbReference>
<evidence type="ECO:0000256" key="1">
    <source>
        <dbReference type="ARBA" id="ARBA00004123"/>
    </source>
</evidence>